<dbReference type="PATRIC" id="fig|930944.6.peg.1334"/>
<dbReference type="Proteomes" id="UP000008084">
    <property type="component" value="Chromosome"/>
</dbReference>
<dbReference type="KEGG" id="yey:Y11_25221"/>
<evidence type="ECO:0000313" key="2">
    <source>
        <dbReference type="EMBL" id="CBY26838.1"/>
    </source>
</evidence>
<dbReference type="EMBL" id="FR729477">
    <property type="protein sequence ID" value="CBY26838.1"/>
    <property type="molecule type" value="Genomic_DNA"/>
</dbReference>
<name>A0A0G2PMX5_YERE1</name>
<gene>
    <name evidence="1" type="ordered locus">Y11_13431</name>
    <name evidence="2" type="ordered locus">Y11_25221</name>
</gene>
<dbReference type="AlphaFoldDB" id="A0A0G2PMX5"/>
<dbReference type="EMBL" id="FR729477">
    <property type="protein sequence ID" value="CBY25659.1"/>
    <property type="molecule type" value="Genomic_DNA"/>
</dbReference>
<protein>
    <submittedName>
        <fullName evidence="2">Uncharacterized protein</fullName>
    </submittedName>
</protein>
<dbReference type="RefSeq" id="WP_014609030.1">
    <property type="nucleotide sequence ID" value="NC_017564.1"/>
</dbReference>
<reference evidence="2 3" key="1">
    <citation type="journal article" date="2011" name="J. Bacteriol.">
        <title>Complete genome sequence of Yersinia enterocolitica subsp. palearctica serogroup O:3.</title>
        <authorList>
            <person name="Batzilla J."/>
            <person name="Hoper D."/>
            <person name="Antonenka U."/>
            <person name="Heesemann J."/>
            <person name="Rakin A."/>
        </authorList>
    </citation>
    <scope>NUCLEOTIDE SEQUENCE [LARGE SCALE GENOMIC DNA]</scope>
    <source>
        <strain evidence="3">DSM 13030 / CIP 106945 / Y11</strain>
        <strain evidence="2">Y11</strain>
    </source>
</reference>
<dbReference type="GeneID" id="31410516"/>
<organism evidence="2 3">
    <name type="scientific">Yersinia enterocolitica subsp. palearctica serotype O:3 (strain DSM 13030 / CIP 106945 / Y11)</name>
    <dbReference type="NCBI Taxonomy" id="930944"/>
    <lineage>
        <taxon>Bacteria</taxon>
        <taxon>Pseudomonadati</taxon>
        <taxon>Pseudomonadota</taxon>
        <taxon>Gammaproteobacteria</taxon>
        <taxon>Enterobacterales</taxon>
        <taxon>Yersiniaceae</taxon>
        <taxon>Yersinia</taxon>
    </lineage>
</organism>
<dbReference type="KEGG" id="yey:Y11_13431"/>
<dbReference type="HOGENOM" id="CLU_207707_0_0_6"/>
<accession>A0A0G2PMX5</accession>
<sequence>MLVQFSDAKKTRVIAYLAGPQDPDYFPHQGEIDTDNPKWAVFYEQIHLWGDGLPEPILPK</sequence>
<evidence type="ECO:0000313" key="3">
    <source>
        <dbReference type="Proteomes" id="UP000008084"/>
    </source>
</evidence>
<evidence type="ECO:0000313" key="1">
    <source>
        <dbReference type="EMBL" id="CBY25659.1"/>
    </source>
</evidence>
<proteinExistence type="predicted"/>